<protein>
    <submittedName>
        <fullName evidence="4">Uncharacterized protein LOC106817162</fullName>
    </submittedName>
</protein>
<feature type="region of interest" description="Disordered" evidence="1">
    <location>
        <begin position="32"/>
        <end position="155"/>
    </location>
</feature>
<evidence type="ECO:0000256" key="1">
    <source>
        <dbReference type="SAM" id="MobiDB-lite"/>
    </source>
</evidence>
<feature type="compositionally biased region" description="Polar residues" evidence="1">
    <location>
        <begin position="206"/>
        <end position="215"/>
    </location>
</feature>
<sequence>MHRKGTFLVLSTCLVLACAAVAVLYSSGSSLHHSLNKRAERTKRELSDGSTETADVALPLPPNKEDDKIAEEDAITGNEVEAKAYPAEKEGATKAAALDETKQVSPLPEEDKPETEDASPTVVETPSTEFVVASNETWPSDVTDDDVIDDDAEPDVITDDILNEVRPPSETTEMEVDRRIPVDIGYEDYPLTTPTPPPAARGSSAVPATTPSVDTSYDEASDATMATDDATEDGGVDASVTTGGDGRDDDGGRRGARERRAARIRRRQQRNLAERRTRR</sequence>
<dbReference type="Proteomes" id="UP000695022">
    <property type="component" value="Unplaced"/>
</dbReference>
<organism evidence="3 4">
    <name type="scientific">Priapulus caudatus</name>
    <name type="common">Priapulid worm</name>
    <dbReference type="NCBI Taxonomy" id="37621"/>
    <lineage>
        <taxon>Eukaryota</taxon>
        <taxon>Metazoa</taxon>
        <taxon>Ecdysozoa</taxon>
        <taxon>Scalidophora</taxon>
        <taxon>Priapulida</taxon>
        <taxon>Priapulimorpha</taxon>
        <taxon>Priapulimorphida</taxon>
        <taxon>Priapulidae</taxon>
        <taxon>Priapulus</taxon>
    </lineage>
</organism>
<accession>A0ABM1EYN1</accession>
<gene>
    <name evidence="4" type="primary">LOC106817162</name>
</gene>
<feature type="compositionally biased region" description="Basic and acidic residues" evidence="1">
    <location>
        <begin position="37"/>
        <end position="47"/>
    </location>
</feature>
<feature type="compositionally biased region" description="Acidic residues" evidence="1">
    <location>
        <begin position="142"/>
        <end position="155"/>
    </location>
</feature>
<feature type="compositionally biased region" description="Basic and acidic residues" evidence="1">
    <location>
        <begin position="80"/>
        <end position="102"/>
    </location>
</feature>
<keyword evidence="2" id="KW-0732">Signal</keyword>
<proteinExistence type="predicted"/>
<feature type="chain" id="PRO_5046771633" evidence="2">
    <location>
        <begin position="20"/>
        <end position="279"/>
    </location>
</feature>
<feature type="region of interest" description="Disordered" evidence="1">
    <location>
        <begin position="186"/>
        <end position="279"/>
    </location>
</feature>
<dbReference type="PROSITE" id="PS51257">
    <property type="entry name" value="PROKAR_LIPOPROTEIN"/>
    <property type="match status" value="1"/>
</dbReference>
<evidence type="ECO:0000313" key="4">
    <source>
        <dbReference type="RefSeq" id="XP_014677302.1"/>
    </source>
</evidence>
<evidence type="ECO:0000256" key="2">
    <source>
        <dbReference type="SAM" id="SignalP"/>
    </source>
</evidence>
<keyword evidence="3" id="KW-1185">Reference proteome</keyword>
<dbReference type="RefSeq" id="XP_014677302.1">
    <property type="nucleotide sequence ID" value="XM_014821816.1"/>
</dbReference>
<feature type="compositionally biased region" description="Basic and acidic residues" evidence="1">
    <location>
        <begin position="245"/>
        <end position="261"/>
    </location>
</feature>
<reference evidence="4" key="1">
    <citation type="submission" date="2025-08" db="UniProtKB">
        <authorList>
            <consortium name="RefSeq"/>
        </authorList>
    </citation>
    <scope>IDENTIFICATION</scope>
</reference>
<name>A0ABM1EYN1_PRICU</name>
<evidence type="ECO:0000313" key="3">
    <source>
        <dbReference type="Proteomes" id="UP000695022"/>
    </source>
</evidence>
<feature type="compositionally biased region" description="Polar residues" evidence="1">
    <location>
        <begin position="122"/>
        <end position="140"/>
    </location>
</feature>
<feature type="signal peptide" evidence="2">
    <location>
        <begin position="1"/>
        <end position="19"/>
    </location>
</feature>
<dbReference type="GeneID" id="106817162"/>